<dbReference type="InterPro" id="IPR022682">
    <property type="entry name" value="Calpain_domain_III"/>
</dbReference>
<evidence type="ECO:0000256" key="4">
    <source>
        <dbReference type="ARBA" id="ARBA00022807"/>
    </source>
</evidence>
<feature type="compositionally biased region" description="Acidic residues" evidence="7">
    <location>
        <begin position="40"/>
        <end position="49"/>
    </location>
</feature>
<evidence type="ECO:0000313" key="12">
    <source>
        <dbReference type="WBParaSite" id="BXY_0788200.1"/>
    </source>
</evidence>
<dbReference type="InterPro" id="IPR001300">
    <property type="entry name" value="Peptidase_C2_calpain_cat"/>
</dbReference>
<protein>
    <submittedName>
        <fullName evidence="9">(pine wood nematode) hypothetical protein</fullName>
    </submittedName>
    <submittedName>
        <fullName evidence="12">Calpain catalytic domain-containing protein</fullName>
    </submittedName>
</protein>
<dbReference type="SUPFAM" id="SSF49758">
    <property type="entry name" value="Calpain large subunit, middle domain (domain III)"/>
    <property type="match status" value="1"/>
</dbReference>
<dbReference type="EMBL" id="CAJFDI010000004">
    <property type="protein sequence ID" value="CAD5227137.1"/>
    <property type="molecule type" value="Genomic_DNA"/>
</dbReference>
<dbReference type="WBParaSite" id="BXY_0788200.1">
    <property type="protein sequence ID" value="BXY_0788200.1"/>
    <property type="gene ID" value="BXY_0788200"/>
</dbReference>
<feature type="compositionally biased region" description="Acidic residues" evidence="7">
    <location>
        <begin position="57"/>
        <end position="82"/>
    </location>
</feature>
<dbReference type="Proteomes" id="UP000095284">
    <property type="component" value="Unplaced"/>
</dbReference>
<dbReference type="EMBL" id="CAJFCV020000004">
    <property type="protein sequence ID" value="CAG9117021.1"/>
    <property type="molecule type" value="Genomic_DNA"/>
</dbReference>
<evidence type="ECO:0000256" key="2">
    <source>
        <dbReference type="ARBA" id="ARBA00022670"/>
    </source>
</evidence>
<evidence type="ECO:0000256" key="6">
    <source>
        <dbReference type="PROSITE-ProRule" id="PRU00239"/>
    </source>
</evidence>
<dbReference type="GO" id="GO:0006508">
    <property type="term" value="P:proteolysis"/>
    <property type="evidence" value="ECO:0007669"/>
    <property type="project" value="UniProtKB-KW"/>
</dbReference>
<evidence type="ECO:0000313" key="10">
    <source>
        <dbReference type="Proteomes" id="UP000095284"/>
    </source>
</evidence>
<dbReference type="Pfam" id="PF01067">
    <property type="entry name" value="Calpain_III"/>
    <property type="match status" value="1"/>
</dbReference>
<evidence type="ECO:0000259" key="8">
    <source>
        <dbReference type="PROSITE" id="PS50203"/>
    </source>
</evidence>
<evidence type="ECO:0000313" key="11">
    <source>
        <dbReference type="Proteomes" id="UP000659654"/>
    </source>
</evidence>
<accession>A0A1I7S4E9</accession>
<keyword evidence="4 6" id="KW-0788">Thiol protease</keyword>
<dbReference type="Gene3D" id="3.90.70.10">
    <property type="entry name" value="Cysteine proteinases"/>
    <property type="match status" value="1"/>
</dbReference>
<name>A0A1I7S4E9_BURXY</name>
<dbReference type="SMR" id="A0A1I7S4E9"/>
<dbReference type="GO" id="GO:0004198">
    <property type="term" value="F:calcium-dependent cysteine-type endopeptidase activity"/>
    <property type="evidence" value="ECO:0007669"/>
    <property type="project" value="InterPro"/>
</dbReference>
<sequence>MSDDEYNEGYDEGAPEEYNDGYDQGYDQDESGYDQQGYYEQDEPEEEYGEVEKNEAYEEPASENYEEQEEPEGYQQPAEEEEYHQGSNYAEVEEPQDAGSGVQLGGFVKDAMDGFGGGSIHDVVDTIQNIAGGSGGLSNIMASGGLETIAAGLIATAAHKFFGINPDTGRIIGAIAGNVIFQLGGKHNSLSDIGKIVLDNIVSGKYKRKVDPFISPTPGVQSFNLDFNTERQRCLDERRLFEDPEFPAADSSLYFSKRPKMEIEWKRPAEIVSDPQLIVGGESRFDVKQGALGDCWLLAATANLTLREELFYRVVPPDQSFTENYAGIFHFQFWRYGKWVDVVVDDRLPTHNGELVYMHSDEHNEFWSALLEKAYAKLYGSYEALKGGFTADALEDFTGGLIEDYDIKELPKEHLLALMVRGFQMGSLFGCSIDADPEVTEARCDNGLVRGHAYSITALQTVSGPRGMTPILRVRNPWGNDTEWNGAWADGAQEWDYVSYEDKHKMQVVFKADGEFWMSFDDFVRNFEKLEVCNLGPGVMNEIAEMTGVAQVPESAWTEFQADGQWLDSQGTAGGCQNNSTYANNPQYGAKITIGDNSVEQDGKATVIVALLQKYRRELRVAGLDNLAIGFAVYELPRPTRQGPDYLDHAHKVAKNPVFINSREVTARFRVTPGEYLIIPCTFKPHEDAEFLLRIYTSGKVEAGYVFGST</sequence>
<dbReference type="CDD" id="cd00214">
    <property type="entry name" value="Calpain_III"/>
    <property type="match status" value="1"/>
</dbReference>
<dbReference type="eggNOG" id="KOG0045">
    <property type="taxonomic scope" value="Eukaryota"/>
</dbReference>
<dbReference type="Proteomes" id="UP000582659">
    <property type="component" value="Unassembled WGS sequence"/>
</dbReference>
<evidence type="ECO:0000313" key="9">
    <source>
        <dbReference type="EMBL" id="CAD5227137.1"/>
    </source>
</evidence>
<reference evidence="9" key="2">
    <citation type="submission" date="2020-09" db="EMBL/GenBank/DDBJ databases">
        <authorList>
            <person name="Kikuchi T."/>
        </authorList>
    </citation>
    <scope>NUCLEOTIDE SEQUENCE</scope>
    <source>
        <strain evidence="9">Ka4C1</strain>
    </source>
</reference>
<feature type="active site" evidence="5 6">
    <location>
        <position position="295"/>
    </location>
</feature>
<feature type="domain" description="Calpain catalytic" evidence="8">
    <location>
        <begin position="240"/>
        <end position="536"/>
    </location>
</feature>
<dbReference type="SMART" id="SM00230">
    <property type="entry name" value="CysPc"/>
    <property type="match status" value="1"/>
</dbReference>
<dbReference type="SMART" id="SM00720">
    <property type="entry name" value="calpain_III"/>
    <property type="match status" value="1"/>
</dbReference>
<dbReference type="AlphaFoldDB" id="A0A1I7S4E9"/>
<dbReference type="PANTHER" id="PTHR10183">
    <property type="entry name" value="CALPAIN"/>
    <property type="match status" value="1"/>
</dbReference>
<dbReference type="InterPro" id="IPR022683">
    <property type="entry name" value="Calpain_III"/>
</dbReference>
<dbReference type="PANTHER" id="PTHR10183:SF419">
    <property type="entry name" value="CALPAIN CLP-1"/>
    <property type="match status" value="1"/>
</dbReference>
<proteinExistence type="inferred from homology"/>
<feature type="region of interest" description="Disordered" evidence="7">
    <location>
        <begin position="1"/>
        <end position="86"/>
    </location>
</feature>
<feature type="active site" evidence="5 6">
    <location>
        <position position="476"/>
    </location>
</feature>
<feature type="compositionally biased region" description="Acidic residues" evidence="7">
    <location>
        <begin position="1"/>
        <end position="32"/>
    </location>
</feature>
<feature type="active site" evidence="5 6">
    <location>
        <position position="452"/>
    </location>
</feature>
<dbReference type="SUPFAM" id="SSF54001">
    <property type="entry name" value="Cysteine proteinases"/>
    <property type="match status" value="1"/>
</dbReference>
<organism evidence="10 12">
    <name type="scientific">Bursaphelenchus xylophilus</name>
    <name type="common">Pinewood nematode worm</name>
    <name type="synonym">Aphelenchoides xylophilus</name>
    <dbReference type="NCBI Taxonomy" id="6326"/>
    <lineage>
        <taxon>Eukaryota</taxon>
        <taxon>Metazoa</taxon>
        <taxon>Ecdysozoa</taxon>
        <taxon>Nematoda</taxon>
        <taxon>Chromadorea</taxon>
        <taxon>Rhabditida</taxon>
        <taxon>Tylenchina</taxon>
        <taxon>Tylenchomorpha</taxon>
        <taxon>Aphelenchoidea</taxon>
        <taxon>Aphelenchoididae</taxon>
        <taxon>Bursaphelenchus</taxon>
    </lineage>
</organism>
<dbReference type="OrthoDB" id="424753at2759"/>
<keyword evidence="2 6" id="KW-0645">Protease</keyword>
<evidence type="ECO:0000256" key="7">
    <source>
        <dbReference type="SAM" id="MobiDB-lite"/>
    </source>
</evidence>
<dbReference type="FunFam" id="3.90.70.10:FF:000001">
    <property type="entry name" value="Calpain-1 catalytic subunit"/>
    <property type="match status" value="1"/>
</dbReference>
<dbReference type="InterPro" id="IPR000169">
    <property type="entry name" value="Pept_cys_AS"/>
</dbReference>
<dbReference type="Proteomes" id="UP000659654">
    <property type="component" value="Unassembled WGS sequence"/>
</dbReference>
<keyword evidence="3 6" id="KW-0378">Hydrolase</keyword>
<dbReference type="InterPro" id="IPR033883">
    <property type="entry name" value="C2_III"/>
</dbReference>
<dbReference type="Pfam" id="PF00648">
    <property type="entry name" value="Peptidase_C2"/>
    <property type="match status" value="1"/>
</dbReference>
<dbReference type="Gene3D" id="2.60.120.380">
    <property type="match status" value="1"/>
</dbReference>
<dbReference type="PRINTS" id="PR00704">
    <property type="entry name" value="CALPAIN"/>
</dbReference>
<evidence type="ECO:0000256" key="5">
    <source>
        <dbReference type="PIRSR" id="PIRSR622684-1"/>
    </source>
</evidence>
<dbReference type="GO" id="GO:0005737">
    <property type="term" value="C:cytoplasm"/>
    <property type="evidence" value="ECO:0007669"/>
    <property type="project" value="TreeGrafter"/>
</dbReference>
<dbReference type="InterPro" id="IPR036213">
    <property type="entry name" value="Calpain_III_sf"/>
</dbReference>
<comment type="similarity">
    <text evidence="1">Belongs to the peptidase C2 family.</text>
</comment>
<dbReference type="InterPro" id="IPR022684">
    <property type="entry name" value="Calpain_cysteine_protease"/>
</dbReference>
<dbReference type="PROSITE" id="PS50203">
    <property type="entry name" value="CALPAIN_CAT"/>
    <property type="match status" value="1"/>
</dbReference>
<dbReference type="InterPro" id="IPR038765">
    <property type="entry name" value="Papain-like_cys_pep_sf"/>
</dbReference>
<evidence type="ECO:0000256" key="1">
    <source>
        <dbReference type="ARBA" id="ARBA00007623"/>
    </source>
</evidence>
<reference evidence="12" key="1">
    <citation type="submission" date="2016-11" db="UniProtKB">
        <authorList>
            <consortium name="WormBaseParasite"/>
        </authorList>
    </citation>
    <scope>IDENTIFICATION</scope>
</reference>
<dbReference type="CDD" id="cd00044">
    <property type="entry name" value="CysPc"/>
    <property type="match status" value="1"/>
</dbReference>
<gene>
    <name evidence="9" type="ORF">BXYJ_LOCUS9682</name>
</gene>
<evidence type="ECO:0000256" key="3">
    <source>
        <dbReference type="ARBA" id="ARBA00022801"/>
    </source>
</evidence>
<dbReference type="PROSITE" id="PS00139">
    <property type="entry name" value="THIOL_PROTEASE_CYS"/>
    <property type="match status" value="1"/>
</dbReference>
<keyword evidence="11" id="KW-1185">Reference proteome</keyword>